<dbReference type="Pfam" id="PF00450">
    <property type="entry name" value="Peptidase_S10"/>
    <property type="match status" value="1"/>
</dbReference>
<dbReference type="PANTHER" id="PTHR11802">
    <property type="entry name" value="SERINE PROTEASE FAMILY S10 SERINE CARBOXYPEPTIDASE"/>
    <property type="match status" value="1"/>
</dbReference>
<dbReference type="Gene3D" id="3.40.50.1820">
    <property type="entry name" value="alpha/beta hydrolase"/>
    <property type="match status" value="1"/>
</dbReference>
<dbReference type="InterPro" id="IPR029058">
    <property type="entry name" value="AB_hydrolase_fold"/>
</dbReference>
<dbReference type="VEuPathDB" id="FungiDB:AeMF1_019864"/>
<gene>
    <name evidence="3" type="ORF">Ae201684_005127</name>
</gene>
<accession>A0A6G0XGF9</accession>
<proteinExistence type="inferred from homology"/>
<dbReference type="GO" id="GO:0006508">
    <property type="term" value="P:proteolysis"/>
    <property type="evidence" value="ECO:0007669"/>
    <property type="project" value="UniProtKB-KW"/>
</dbReference>
<protein>
    <recommendedName>
        <fullName evidence="2">Carboxypeptidase</fullName>
        <ecNumber evidence="2">3.4.16.-</ecNumber>
    </recommendedName>
</protein>
<organism evidence="3 4">
    <name type="scientific">Aphanomyces euteiches</name>
    <dbReference type="NCBI Taxonomy" id="100861"/>
    <lineage>
        <taxon>Eukaryota</taxon>
        <taxon>Sar</taxon>
        <taxon>Stramenopiles</taxon>
        <taxon>Oomycota</taxon>
        <taxon>Saprolegniomycetes</taxon>
        <taxon>Saprolegniales</taxon>
        <taxon>Verrucalvaceae</taxon>
        <taxon>Aphanomyces</taxon>
    </lineage>
</organism>
<keyword evidence="2" id="KW-0645">Protease</keyword>
<dbReference type="EMBL" id="VJMJ01000066">
    <property type="protein sequence ID" value="KAF0739203.1"/>
    <property type="molecule type" value="Genomic_DNA"/>
</dbReference>
<comment type="caution">
    <text evidence="3">The sequence shown here is derived from an EMBL/GenBank/DDBJ whole genome shotgun (WGS) entry which is preliminary data.</text>
</comment>
<evidence type="ECO:0000256" key="1">
    <source>
        <dbReference type="ARBA" id="ARBA00009431"/>
    </source>
</evidence>
<evidence type="ECO:0000313" key="4">
    <source>
        <dbReference type="Proteomes" id="UP000481153"/>
    </source>
</evidence>
<keyword evidence="2" id="KW-0121">Carboxypeptidase</keyword>
<keyword evidence="4" id="KW-1185">Reference proteome</keyword>
<dbReference type="PROSITE" id="PS00131">
    <property type="entry name" value="CARBOXYPEPT_SER_SER"/>
    <property type="match status" value="1"/>
</dbReference>
<reference evidence="3 4" key="1">
    <citation type="submission" date="2019-07" db="EMBL/GenBank/DDBJ databases">
        <title>Genomics analysis of Aphanomyces spp. identifies a new class of oomycete effector associated with host adaptation.</title>
        <authorList>
            <person name="Gaulin E."/>
        </authorList>
    </citation>
    <scope>NUCLEOTIDE SEQUENCE [LARGE SCALE GENOMIC DNA]</scope>
    <source>
        <strain evidence="3 4">ATCC 201684</strain>
    </source>
</reference>
<dbReference type="InterPro" id="IPR018202">
    <property type="entry name" value="Ser_caboxypep_ser_AS"/>
</dbReference>
<dbReference type="PRINTS" id="PR00724">
    <property type="entry name" value="CRBOXYPTASEC"/>
</dbReference>
<name>A0A6G0XGF9_9STRA</name>
<comment type="similarity">
    <text evidence="1 2">Belongs to the peptidase S10 family.</text>
</comment>
<dbReference type="EC" id="3.4.16.-" evidence="2"/>
<keyword evidence="2" id="KW-0378">Hydrolase</keyword>
<dbReference type="Proteomes" id="UP000481153">
    <property type="component" value="Unassembled WGS sequence"/>
</dbReference>
<dbReference type="SUPFAM" id="SSF53474">
    <property type="entry name" value="alpha/beta-Hydrolases"/>
    <property type="match status" value="1"/>
</dbReference>
<sequence length="537" mass="58757">MPCGHSSLTRTYDASSWSLLNTTRMLSWSTWLPVAAGAVAVLADSSHKVTSLPNFVGSSVPFNHYAGQIELPSNGHKLFYWLVEASDVDPSTAPLALWLNGGPGCSSLTGLFTELGPFIVDSDLKVHLNPYSWSRKANIVFLESPSGVGFSRPILDASEYNDEETAARTVEFLKQFYAMYPAYNKRDFYITGESYAGIYIPFLVYNLVKTPVANINLKGFAIGNPYTDASVDGGAQLDYFYAHDLISIESYHNVMDACPPSMYYSCTRGLNCTADCVAAINVALNEADFDFVDPYNVYGDVCLLNNTEGERLTHLSRSFTSKLSTKSLKKATSTSSTTATAIEVGPCHDNYMTAYLKLQSVQDAVHVTGGHIEWDQCADINYSRSRSALQKYPTILNASLKALIYSGDTDSVVNFLGTQRWISREGLNLTVVDAWKGWFGPDKQQAGYTTEYQNLTFMTVKGAGHMVPATKPLQALYMFECFVFGQKACANFKYPVNTSQASGSPDSSSSSTTPKTSKSQLVVASWALLVVLLSVSL</sequence>
<evidence type="ECO:0000256" key="2">
    <source>
        <dbReference type="RuleBase" id="RU361156"/>
    </source>
</evidence>
<evidence type="ECO:0000313" key="3">
    <source>
        <dbReference type="EMBL" id="KAF0739203.1"/>
    </source>
</evidence>
<dbReference type="GO" id="GO:0004185">
    <property type="term" value="F:serine-type carboxypeptidase activity"/>
    <property type="evidence" value="ECO:0007669"/>
    <property type="project" value="UniProtKB-UniRule"/>
</dbReference>
<dbReference type="PANTHER" id="PTHR11802:SF201">
    <property type="entry name" value="CARBOXYPEPTIDASE"/>
    <property type="match status" value="1"/>
</dbReference>
<dbReference type="InterPro" id="IPR001563">
    <property type="entry name" value="Peptidase_S10"/>
</dbReference>
<dbReference type="AlphaFoldDB" id="A0A6G0XGF9"/>